<protein>
    <recommendedName>
        <fullName evidence="3">DUF4238 domain-containing protein</fullName>
    </recommendedName>
</protein>
<gene>
    <name evidence="1" type="ORF">DDT56_22700</name>
</gene>
<dbReference type="Proteomes" id="UP000296159">
    <property type="component" value="Unassembled WGS sequence"/>
</dbReference>
<keyword evidence="2" id="KW-1185">Reference proteome</keyword>
<sequence length="275" mass="31492">MSVGKQTNHHFIPACYLKGFTNGRERDSRLWAFPKDGVKKAYGTNPNNACSKNNYYKLENNTKPLLIEKWYGDVIEPKIGNFLDDLKLNMTLDRNNEGFIWLLSSLFLRPPLWRNNIESPLRRCKEIAISMKNDIDAAGENLDISDINFIKDDIICIELEQIKTVANSLFYFNFKLCTIQDNINIITSDAPFILANPDRKTFGLLSTGTILLIPINKNMYIVGTKGIPLNGTHYASKYDVANINTIIWNASEERVFSNNDKFIMLDDDDNTIFYP</sequence>
<evidence type="ECO:0008006" key="3">
    <source>
        <dbReference type="Google" id="ProtNLM"/>
    </source>
</evidence>
<proteinExistence type="predicted"/>
<dbReference type="Pfam" id="PF14022">
    <property type="entry name" value="DUF4238"/>
    <property type="match status" value="1"/>
</dbReference>
<accession>A0A2U1TL48</accession>
<dbReference type="InterPro" id="IPR025332">
    <property type="entry name" value="DUF4238"/>
</dbReference>
<evidence type="ECO:0000313" key="2">
    <source>
        <dbReference type="Proteomes" id="UP000296159"/>
    </source>
</evidence>
<organism evidence="1 2">
    <name type="scientific">Brenneria corticis</name>
    <dbReference type="NCBI Taxonomy" id="2173106"/>
    <lineage>
        <taxon>Bacteria</taxon>
        <taxon>Pseudomonadati</taxon>
        <taxon>Pseudomonadota</taxon>
        <taxon>Gammaproteobacteria</taxon>
        <taxon>Enterobacterales</taxon>
        <taxon>Pectobacteriaceae</taxon>
        <taxon>Brenneria</taxon>
    </lineage>
</organism>
<dbReference type="EMBL" id="QDKH01000041">
    <property type="protein sequence ID" value="PWC10089.1"/>
    <property type="molecule type" value="Genomic_DNA"/>
</dbReference>
<name>A0A2U1TL48_9GAMM</name>
<reference evidence="1 2" key="1">
    <citation type="submission" date="2018-04" db="EMBL/GenBank/DDBJ databases">
        <title>Brenneria corticis sp.nov.</title>
        <authorList>
            <person name="Li Y."/>
        </authorList>
    </citation>
    <scope>NUCLEOTIDE SEQUENCE [LARGE SCALE GENOMIC DNA]</scope>
    <source>
        <strain evidence="1 2">CFCC 11842</strain>
    </source>
</reference>
<evidence type="ECO:0000313" key="1">
    <source>
        <dbReference type="EMBL" id="PWC10089.1"/>
    </source>
</evidence>
<dbReference type="AlphaFoldDB" id="A0A2U1TL48"/>
<comment type="caution">
    <text evidence="1">The sequence shown here is derived from an EMBL/GenBank/DDBJ whole genome shotgun (WGS) entry which is preliminary data.</text>
</comment>